<reference evidence="6" key="1">
    <citation type="submission" date="2016-06" db="UniProtKB">
        <authorList>
            <consortium name="WormBaseParasite"/>
        </authorList>
    </citation>
    <scope>IDENTIFICATION</scope>
</reference>
<name>A0A182EP30_ONCOC</name>
<dbReference type="WBParaSite" id="nOo.2.0.1.t09886-RA">
    <property type="protein sequence ID" value="nOo.2.0.1.t09886-RA"/>
    <property type="gene ID" value="nOo.2.0.1.g09886"/>
</dbReference>
<organism evidence="6">
    <name type="scientific">Onchocerca ochengi</name>
    <name type="common">Filarial nematode worm</name>
    <dbReference type="NCBI Taxonomy" id="42157"/>
    <lineage>
        <taxon>Eukaryota</taxon>
        <taxon>Metazoa</taxon>
        <taxon>Ecdysozoa</taxon>
        <taxon>Nematoda</taxon>
        <taxon>Chromadorea</taxon>
        <taxon>Rhabditida</taxon>
        <taxon>Spirurina</taxon>
        <taxon>Spiruromorpha</taxon>
        <taxon>Filarioidea</taxon>
        <taxon>Onchocercidae</taxon>
        <taxon>Onchocerca</taxon>
    </lineage>
</organism>
<reference evidence="4 5" key="2">
    <citation type="submission" date="2018-08" db="EMBL/GenBank/DDBJ databases">
        <authorList>
            <person name="Laetsch R D."/>
            <person name="Stevens L."/>
            <person name="Kumar S."/>
            <person name="Blaxter L. M."/>
        </authorList>
    </citation>
    <scope>NUCLEOTIDE SEQUENCE [LARGE SCALE GENOMIC DNA]</scope>
</reference>
<keyword evidence="3" id="KW-0812">Transmembrane</keyword>
<evidence type="ECO:0000256" key="1">
    <source>
        <dbReference type="ARBA" id="ARBA00022737"/>
    </source>
</evidence>
<dbReference type="PANTHER" id="PTHR24637:SF417">
    <property type="entry name" value="COL_CUTICLE_N DOMAIN-CONTAINING PROTEIN"/>
    <property type="match status" value="1"/>
</dbReference>
<dbReference type="Pfam" id="PF01391">
    <property type="entry name" value="Collagen"/>
    <property type="match status" value="1"/>
</dbReference>
<protein>
    <submittedName>
        <fullName evidence="6">Col_cuticle_N domain-containing protein</fullName>
    </submittedName>
</protein>
<dbReference type="AlphaFoldDB" id="A0A182EP30"/>
<evidence type="ECO:0000256" key="3">
    <source>
        <dbReference type="SAM" id="Phobius"/>
    </source>
</evidence>
<keyword evidence="1" id="KW-0677">Repeat</keyword>
<evidence type="ECO:0000313" key="6">
    <source>
        <dbReference type="WBParaSite" id="nOo.2.0.1.t09886-RA"/>
    </source>
</evidence>
<dbReference type="EMBL" id="UYRW01005167">
    <property type="protein sequence ID" value="VDM93573.1"/>
    <property type="molecule type" value="Genomic_DNA"/>
</dbReference>
<dbReference type="STRING" id="42157.A0A182EP30"/>
<dbReference type="Proteomes" id="UP000271087">
    <property type="component" value="Unassembled WGS sequence"/>
</dbReference>
<proteinExistence type="predicted"/>
<sequence>MLLHRIAGTLNETPDIQLQSSVVFALAVSMDIIANEFVTFLSRAQTNCRLPLSMYLLSTFLLIFCAVFLLQACGPLQTTGTRGPPGPPGRNGRDGSQGVRGEQGDVGEDGDEGDQGVPGVTGPEGEEGNIGKQGVEGDAGLVGIRGEHVTVG</sequence>
<feature type="compositionally biased region" description="Acidic residues" evidence="2">
    <location>
        <begin position="105"/>
        <end position="114"/>
    </location>
</feature>
<gene>
    <name evidence="4" type="ORF">NOO_LOCUS9886</name>
</gene>
<dbReference type="InterPro" id="IPR008160">
    <property type="entry name" value="Collagen"/>
</dbReference>
<keyword evidence="3" id="KW-1133">Transmembrane helix</keyword>
<dbReference type="PANTHER" id="PTHR24637">
    <property type="entry name" value="COLLAGEN"/>
    <property type="match status" value="1"/>
</dbReference>
<feature type="region of interest" description="Disordered" evidence="2">
    <location>
        <begin position="77"/>
        <end position="141"/>
    </location>
</feature>
<evidence type="ECO:0000256" key="2">
    <source>
        <dbReference type="SAM" id="MobiDB-lite"/>
    </source>
</evidence>
<evidence type="ECO:0000313" key="5">
    <source>
        <dbReference type="Proteomes" id="UP000271087"/>
    </source>
</evidence>
<keyword evidence="5" id="KW-1185">Reference proteome</keyword>
<keyword evidence="3" id="KW-0472">Membrane</keyword>
<accession>A0A182EP30</accession>
<feature type="transmembrane region" description="Helical" evidence="3">
    <location>
        <begin position="52"/>
        <end position="72"/>
    </location>
</feature>
<evidence type="ECO:0000313" key="4">
    <source>
        <dbReference type="EMBL" id="VDM93573.1"/>
    </source>
</evidence>